<protein>
    <submittedName>
        <fullName evidence="8">FAD-dependent oxidoreductase</fullName>
    </submittedName>
</protein>
<comment type="caution">
    <text evidence="8">The sequence shown here is derived from an EMBL/GenBank/DDBJ whole genome shotgun (WGS) entry which is preliminary data.</text>
</comment>
<name>A0A014QAX3_9BURK</name>
<dbReference type="GO" id="GO:0004497">
    <property type="term" value="F:monooxygenase activity"/>
    <property type="evidence" value="ECO:0007669"/>
    <property type="project" value="TreeGrafter"/>
</dbReference>
<dbReference type="GO" id="GO:0050660">
    <property type="term" value="F:flavin adenine dinucleotide binding"/>
    <property type="evidence" value="ECO:0007669"/>
    <property type="project" value="TreeGrafter"/>
</dbReference>
<sequence length="496" mass="54443">MSLSAASHPQPAGLPALEERLRDDFTTLGWPAKSWLPARTHHGEAVHDVLVIGAGQAGLALNVALRQVGIRPVLLDRSPRDFEGPWATTARMETLRSPKELTGPALGIPALSFRAWFIAQFGLEAWTALDKIPRLQWMDYLRWYRRVTGADVRNAHEVLAVRPQADGLVALDVRADGHTRTWFTRRLVLATGRDGLGGAQVPAFMHGIDRRFWAHSSDALDYATLAGRHVGVVGAGASAMDSAGTALELGAASVDLLVRRSDLPRINKSKGSGVPGLTHGQYLLSDDWKWRIRHYINAQQVPPPQGSTLRVARHANAHFHLGCAVQRVEPVGDKLHVHTTQGVFVLDFLIVSTGFAIDWRLRPEFADIAPHVRLWNQRYQPATGQEDAELSASPDLGALFEFQERTPGTQPGLERIHCFCYPAALSHGTISGDIPAISDGARKLAQGLAALFYREDIEHHFAQLQAYAEPELDGTEWTAADSAARIRQLHDGNVFS</sequence>
<proteinExistence type="inferred from homology"/>
<evidence type="ECO:0000256" key="2">
    <source>
        <dbReference type="ARBA" id="ARBA00004924"/>
    </source>
</evidence>
<dbReference type="Proteomes" id="UP000020766">
    <property type="component" value="Unassembled WGS sequence"/>
</dbReference>
<keyword evidence="6" id="KW-0521">NADP</keyword>
<keyword evidence="7" id="KW-0560">Oxidoreductase</keyword>
<evidence type="ECO:0000313" key="8">
    <source>
        <dbReference type="EMBL" id="EXU80302.1"/>
    </source>
</evidence>
<comment type="similarity">
    <text evidence="3">Belongs to the lysine N(6)-hydroxylase/L-ornithine N(5)-oxygenase family.</text>
</comment>
<dbReference type="AlphaFoldDB" id="A0A014QAX3"/>
<keyword evidence="4" id="KW-0285">Flavoprotein</keyword>
<gene>
    <name evidence="8" type="ORF">AX13_17160</name>
</gene>
<evidence type="ECO:0000256" key="3">
    <source>
        <dbReference type="ARBA" id="ARBA00007588"/>
    </source>
</evidence>
<keyword evidence="5" id="KW-0274">FAD</keyword>
<dbReference type="PANTHER" id="PTHR43539:SF91">
    <property type="entry name" value="FAD-DEPENDENT URATE HYDROXYLASE"/>
    <property type="match status" value="1"/>
</dbReference>
<comment type="cofactor">
    <cofactor evidence="1">
        <name>FAD</name>
        <dbReference type="ChEBI" id="CHEBI:57692"/>
    </cofactor>
</comment>
<keyword evidence="9" id="KW-1185">Reference proteome</keyword>
<reference evidence="8 9" key="1">
    <citation type="submission" date="2014-01" db="EMBL/GenBank/DDBJ databases">
        <title>Interspecies Systems Biology Uncovers Metabolites Affecting C. elegans Gene Expression and Life History Traits.</title>
        <authorList>
            <person name="Watson E."/>
            <person name="Macneil L.T."/>
            <person name="Ritter A.D."/>
            <person name="Yilmaz L.S."/>
            <person name="Rosebrock A.P."/>
            <person name="Caudy A.A."/>
            <person name="Walhout A.J."/>
        </authorList>
    </citation>
    <scope>NUCLEOTIDE SEQUENCE [LARGE SCALE GENOMIC DNA]</scope>
    <source>
        <strain evidence="8 9">DA1877</strain>
    </source>
</reference>
<dbReference type="PRINTS" id="PR00411">
    <property type="entry name" value="PNDRDTASEI"/>
</dbReference>
<dbReference type="SUPFAM" id="SSF51905">
    <property type="entry name" value="FAD/NAD(P)-binding domain"/>
    <property type="match status" value="1"/>
</dbReference>
<evidence type="ECO:0000313" key="9">
    <source>
        <dbReference type="Proteomes" id="UP000020766"/>
    </source>
</evidence>
<evidence type="ECO:0000256" key="7">
    <source>
        <dbReference type="ARBA" id="ARBA00023002"/>
    </source>
</evidence>
<dbReference type="InterPro" id="IPR025700">
    <property type="entry name" value="Lys/Orn_oxygenase"/>
</dbReference>
<evidence type="ECO:0000256" key="1">
    <source>
        <dbReference type="ARBA" id="ARBA00001974"/>
    </source>
</evidence>
<dbReference type="EMBL" id="JBOK01000008">
    <property type="protein sequence ID" value="EXU80302.1"/>
    <property type="molecule type" value="Genomic_DNA"/>
</dbReference>
<dbReference type="InterPro" id="IPR050982">
    <property type="entry name" value="Auxin_biosynth/cation_transpt"/>
</dbReference>
<evidence type="ECO:0000256" key="6">
    <source>
        <dbReference type="ARBA" id="ARBA00022857"/>
    </source>
</evidence>
<dbReference type="Gene3D" id="3.50.50.60">
    <property type="entry name" value="FAD/NAD(P)-binding domain"/>
    <property type="match status" value="1"/>
</dbReference>
<dbReference type="InterPro" id="IPR036188">
    <property type="entry name" value="FAD/NAD-bd_sf"/>
</dbReference>
<dbReference type="RefSeq" id="WP_043382684.1">
    <property type="nucleotide sequence ID" value="NZ_JBOK01000008.1"/>
</dbReference>
<dbReference type="Pfam" id="PF13434">
    <property type="entry name" value="Lys_Orn_oxgnase"/>
    <property type="match status" value="1"/>
</dbReference>
<accession>A0A014QAX3</accession>
<dbReference type="PANTHER" id="PTHR43539">
    <property type="entry name" value="FLAVIN-BINDING MONOOXYGENASE-LIKE PROTEIN (AFU_ORTHOLOGUE AFUA_4G09220)"/>
    <property type="match status" value="1"/>
</dbReference>
<evidence type="ECO:0000256" key="5">
    <source>
        <dbReference type="ARBA" id="ARBA00022827"/>
    </source>
</evidence>
<comment type="pathway">
    <text evidence="2">Siderophore biosynthesis.</text>
</comment>
<organism evidence="8 9">
    <name type="scientific">Comamonas aquatica DA1877</name>
    <dbReference type="NCBI Taxonomy" id="1457173"/>
    <lineage>
        <taxon>Bacteria</taxon>
        <taxon>Pseudomonadati</taxon>
        <taxon>Pseudomonadota</taxon>
        <taxon>Betaproteobacteria</taxon>
        <taxon>Burkholderiales</taxon>
        <taxon>Comamonadaceae</taxon>
        <taxon>Comamonas</taxon>
    </lineage>
</organism>
<dbReference type="PATRIC" id="fig|1457173.3.peg.1675"/>
<evidence type="ECO:0000256" key="4">
    <source>
        <dbReference type="ARBA" id="ARBA00022630"/>
    </source>
</evidence>